<dbReference type="EMBL" id="CP046172">
    <property type="protein sequence ID" value="QIS11186.1"/>
    <property type="molecule type" value="Genomic_DNA"/>
</dbReference>
<dbReference type="RefSeq" id="WP_167474039.1">
    <property type="nucleotide sequence ID" value="NZ_CP046172.1"/>
</dbReference>
<gene>
    <name evidence="1" type="ORF">F5544_16535</name>
</gene>
<proteinExistence type="predicted"/>
<dbReference type="Proteomes" id="UP000503540">
    <property type="component" value="Chromosome"/>
</dbReference>
<protein>
    <submittedName>
        <fullName evidence="1">Uncharacterized protein</fullName>
    </submittedName>
</protein>
<name>A0A6G9YDQ0_9NOCA</name>
<keyword evidence="2" id="KW-1185">Reference proteome</keyword>
<accession>A0A6G9YDQ0</accession>
<evidence type="ECO:0000313" key="1">
    <source>
        <dbReference type="EMBL" id="QIS11186.1"/>
    </source>
</evidence>
<reference evidence="1 2" key="1">
    <citation type="journal article" date="2019" name="ACS Chem. Biol.">
        <title>Identification and Mobilization of a Cryptic Antibiotic Biosynthesis Gene Locus from a Human-Pathogenic Nocardia Isolate.</title>
        <authorList>
            <person name="Herisse M."/>
            <person name="Ishida K."/>
            <person name="Porter J.L."/>
            <person name="Howden B."/>
            <person name="Hertweck C."/>
            <person name="Stinear T.P."/>
            <person name="Pidot S.J."/>
        </authorList>
    </citation>
    <scope>NUCLEOTIDE SEQUENCE [LARGE SCALE GENOMIC DNA]</scope>
    <source>
        <strain evidence="1 2">AUSMDU00012717</strain>
    </source>
</reference>
<sequence length="315" mass="32243">MGSVIDKVTWNESSIAGPAVTVVFGTPIVAWCGDRNSANISVANVSESTSGQLAGSTLRKTTLTDTSNFAPALATDGNNILLAWTGTNGSRTTNIATLGVDGNGQFNGAVLGRAFVNGTSISGNSSPSIGLSGGQSSTVHVDVVDQNGRISESQANAGQPLAFNPAFELNWIGATRGVAHPEQLDDPLSLVWAWTGSDGFLRFAQTGVDAQGTPPVVVSAQQSGFQPALKNTGGDELIVAWTGIDGAGRLNLAEVDTSALAAGRDPITRVTTLDEFSIAGPALIHRFDGGGNRPTILWTGTDGVGLLNAATVQLN</sequence>
<evidence type="ECO:0000313" key="2">
    <source>
        <dbReference type="Proteomes" id="UP000503540"/>
    </source>
</evidence>
<dbReference type="KEGG" id="nah:F5544_16535"/>
<dbReference type="AlphaFoldDB" id="A0A6G9YDQ0"/>
<organism evidence="1 2">
    <name type="scientific">Nocardia arthritidis</name>
    <dbReference type="NCBI Taxonomy" id="228602"/>
    <lineage>
        <taxon>Bacteria</taxon>
        <taxon>Bacillati</taxon>
        <taxon>Actinomycetota</taxon>
        <taxon>Actinomycetes</taxon>
        <taxon>Mycobacteriales</taxon>
        <taxon>Nocardiaceae</taxon>
        <taxon>Nocardia</taxon>
    </lineage>
</organism>